<evidence type="ECO:0000313" key="2">
    <source>
        <dbReference type="Proteomes" id="UP001596104"/>
    </source>
</evidence>
<protein>
    <submittedName>
        <fullName evidence="1">Uncharacterized protein</fullName>
    </submittedName>
</protein>
<sequence>MAERQRDLVPAEEMMAVTQLIVGTLVSRLSGLPAQFTRNLGERHRLESLIDAIRIEVADLIEQHQDAYERIGAEADRGSQP</sequence>
<comment type="caution">
    <text evidence="1">The sequence shown here is derived from an EMBL/GenBank/DDBJ whole genome shotgun (WGS) entry which is preliminary data.</text>
</comment>
<name>A0ABW0H2I4_9HYPH</name>
<accession>A0ABW0H2I4</accession>
<organism evidence="1 2">
    <name type="scientific">Bosea vestrisii</name>
    <dbReference type="NCBI Taxonomy" id="151416"/>
    <lineage>
        <taxon>Bacteria</taxon>
        <taxon>Pseudomonadati</taxon>
        <taxon>Pseudomonadota</taxon>
        <taxon>Alphaproteobacteria</taxon>
        <taxon>Hyphomicrobiales</taxon>
        <taxon>Boseaceae</taxon>
        <taxon>Bosea</taxon>
    </lineage>
</organism>
<reference evidence="2" key="1">
    <citation type="journal article" date="2019" name="Int. J. Syst. Evol. Microbiol.">
        <title>The Global Catalogue of Microorganisms (GCM) 10K type strain sequencing project: providing services to taxonomists for standard genome sequencing and annotation.</title>
        <authorList>
            <consortium name="The Broad Institute Genomics Platform"/>
            <consortium name="The Broad Institute Genome Sequencing Center for Infectious Disease"/>
            <person name="Wu L."/>
            <person name="Ma J."/>
        </authorList>
    </citation>
    <scope>NUCLEOTIDE SEQUENCE [LARGE SCALE GENOMIC DNA]</scope>
    <source>
        <strain evidence="2">CGMCC 1.16326</strain>
    </source>
</reference>
<dbReference type="RefSeq" id="WP_377005971.1">
    <property type="nucleotide sequence ID" value="NZ_JBHSLV010000002.1"/>
</dbReference>
<dbReference type="Proteomes" id="UP001596104">
    <property type="component" value="Unassembled WGS sequence"/>
</dbReference>
<gene>
    <name evidence="1" type="ORF">ACFPPC_00975</name>
</gene>
<proteinExistence type="predicted"/>
<keyword evidence="2" id="KW-1185">Reference proteome</keyword>
<evidence type="ECO:0000313" key="1">
    <source>
        <dbReference type="EMBL" id="MFC5391211.1"/>
    </source>
</evidence>
<dbReference type="EMBL" id="JBHSLV010000002">
    <property type="protein sequence ID" value="MFC5391211.1"/>
    <property type="molecule type" value="Genomic_DNA"/>
</dbReference>